<evidence type="ECO:0000313" key="3">
    <source>
        <dbReference type="Proteomes" id="UP001301769"/>
    </source>
</evidence>
<protein>
    <submittedName>
        <fullName evidence="2">Uncharacterized protein</fullName>
    </submittedName>
</protein>
<evidence type="ECO:0000256" key="1">
    <source>
        <dbReference type="SAM" id="SignalP"/>
    </source>
</evidence>
<keyword evidence="3" id="KW-1185">Reference proteome</keyword>
<keyword evidence="1" id="KW-0732">Signal</keyword>
<feature type="signal peptide" evidence="1">
    <location>
        <begin position="1"/>
        <end position="18"/>
    </location>
</feature>
<evidence type="ECO:0000313" key="2">
    <source>
        <dbReference type="EMBL" id="KAK4212606.1"/>
    </source>
</evidence>
<dbReference type="Proteomes" id="UP001301769">
    <property type="component" value="Unassembled WGS sequence"/>
</dbReference>
<proteinExistence type="predicted"/>
<organism evidence="2 3">
    <name type="scientific">Rhypophila decipiens</name>
    <dbReference type="NCBI Taxonomy" id="261697"/>
    <lineage>
        <taxon>Eukaryota</taxon>
        <taxon>Fungi</taxon>
        <taxon>Dikarya</taxon>
        <taxon>Ascomycota</taxon>
        <taxon>Pezizomycotina</taxon>
        <taxon>Sordariomycetes</taxon>
        <taxon>Sordariomycetidae</taxon>
        <taxon>Sordariales</taxon>
        <taxon>Naviculisporaceae</taxon>
        <taxon>Rhypophila</taxon>
    </lineage>
</organism>
<feature type="chain" id="PRO_5042917671" evidence="1">
    <location>
        <begin position="19"/>
        <end position="283"/>
    </location>
</feature>
<comment type="caution">
    <text evidence="2">The sequence shown here is derived from an EMBL/GenBank/DDBJ whole genome shotgun (WGS) entry which is preliminary data.</text>
</comment>
<gene>
    <name evidence="2" type="ORF">QBC37DRAFT_388706</name>
</gene>
<reference evidence="2" key="1">
    <citation type="journal article" date="2023" name="Mol. Phylogenet. Evol.">
        <title>Genome-scale phylogeny and comparative genomics of the fungal order Sordariales.</title>
        <authorList>
            <person name="Hensen N."/>
            <person name="Bonometti L."/>
            <person name="Westerberg I."/>
            <person name="Brannstrom I.O."/>
            <person name="Guillou S."/>
            <person name="Cros-Aarteil S."/>
            <person name="Calhoun S."/>
            <person name="Haridas S."/>
            <person name="Kuo A."/>
            <person name="Mondo S."/>
            <person name="Pangilinan J."/>
            <person name="Riley R."/>
            <person name="LaButti K."/>
            <person name="Andreopoulos B."/>
            <person name="Lipzen A."/>
            <person name="Chen C."/>
            <person name="Yan M."/>
            <person name="Daum C."/>
            <person name="Ng V."/>
            <person name="Clum A."/>
            <person name="Steindorff A."/>
            <person name="Ohm R.A."/>
            <person name="Martin F."/>
            <person name="Silar P."/>
            <person name="Natvig D.O."/>
            <person name="Lalanne C."/>
            <person name="Gautier V."/>
            <person name="Ament-Velasquez S.L."/>
            <person name="Kruys A."/>
            <person name="Hutchinson M.I."/>
            <person name="Powell A.J."/>
            <person name="Barry K."/>
            <person name="Miller A.N."/>
            <person name="Grigoriev I.V."/>
            <person name="Debuchy R."/>
            <person name="Gladieux P."/>
            <person name="Hiltunen Thoren M."/>
            <person name="Johannesson H."/>
        </authorList>
    </citation>
    <scope>NUCLEOTIDE SEQUENCE</scope>
    <source>
        <strain evidence="2">PSN293</strain>
    </source>
</reference>
<dbReference type="EMBL" id="MU858124">
    <property type="protein sequence ID" value="KAK4212606.1"/>
    <property type="molecule type" value="Genomic_DNA"/>
</dbReference>
<name>A0AAN6Y5I8_9PEZI</name>
<accession>A0AAN6Y5I8</accession>
<sequence>MLFSTFVFLSGGAALVTAASRGGAKGAVKRAYDGTGTSGGGCEADSLAGLIMGDLQSAIPFCVQYGVKVITETVTSTSSRTKVRTRTTTVAPGNEKHKARAAEITPAPGVLGRRDESVNALVHQLEKCPGSAVSVACKGDGNQRVITTITTVVERTTVTSNRTVTVTGTAFRIYSEFNGRKRSTDGYGDLAPKMYLRQYEPEPYFVYLTADVSTAIVFNWENLNPEFLGALSYYSTHTPNYPDYNDVLLYSVLSPTGIGYISPVYFVPAQEMTDYPGQWAIIQ</sequence>
<dbReference type="AlphaFoldDB" id="A0AAN6Y5I8"/>
<reference evidence="2" key="2">
    <citation type="submission" date="2023-05" db="EMBL/GenBank/DDBJ databases">
        <authorList>
            <consortium name="Lawrence Berkeley National Laboratory"/>
            <person name="Steindorff A."/>
            <person name="Hensen N."/>
            <person name="Bonometti L."/>
            <person name="Westerberg I."/>
            <person name="Brannstrom I.O."/>
            <person name="Guillou S."/>
            <person name="Cros-Aarteil S."/>
            <person name="Calhoun S."/>
            <person name="Haridas S."/>
            <person name="Kuo A."/>
            <person name="Mondo S."/>
            <person name="Pangilinan J."/>
            <person name="Riley R."/>
            <person name="Labutti K."/>
            <person name="Andreopoulos B."/>
            <person name="Lipzen A."/>
            <person name="Chen C."/>
            <person name="Yanf M."/>
            <person name="Daum C."/>
            <person name="Ng V."/>
            <person name="Clum A."/>
            <person name="Ohm R."/>
            <person name="Martin F."/>
            <person name="Silar P."/>
            <person name="Natvig D."/>
            <person name="Lalanne C."/>
            <person name="Gautier V."/>
            <person name="Ament-Velasquez S.L."/>
            <person name="Kruys A."/>
            <person name="Hutchinson M.I."/>
            <person name="Powell A.J."/>
            <person name="Barry K."/>
            <person name="Miller A.N."/>
            <person name="Grigoriev I.V."/>
            <person name="Debuchy R."/>
            <person name="Gladieux P."/>
            <person name="Thoren M.H."/>
            <person name="Johannesson H."/>
        </authorList>
    </citation>
    <scope>NUCLEOTIDE SEQUENCE</scope>
    <source>
        <strain evidence="2">PSN293</strain>
    </source>
</reference>